<evidence type="ECO:0000256" key="3">
    <source>
        <dbReference type="ARBA" id="ARBA00022723"/>
    </source>
</evidence>
<feature type="disulfide bond" evidence="15">
    <location>
        <begin position="174"/>
        <end position="175"/>
    </location>
</feature>
<feature type="domain" description="CUB" evidence="17">
    <location>
        <begin position="787"/>
        <end position="858"/>
    </location>
</feature>
<name>E4XBX9_OIKDI</name>
<dbReference type="PROSITE" id="PS51864">
    <property type="entry name" value="ASTACIN"/>
    <property type="match status" value="1"/>
</dbReference>
<feature type="domain" description="CUB" evidence="17">
    <location>
        <begin position="309"/>
        <end position="426"/>
    </location>
</feature>
<dbReference type="InParanoid" id="E4XBX9"/>
<dbReference type="InterPro" id="IPR024079">
    <property type="entry name" value="MetalloPept_cat_dom_sf"/>
</dbReference>
<dbReference type="PIRSF" id="PIRSF001199">
    <property type="entry name" value="BMP_1/tolloid-like"/>
    <property type="match status" value="1"/>
</dbReference>
<evidence type="ECO:0000256" key="11">
    <source>
        <dbReference type="ARBA" id="ARBA00023180"/>
    </source>
</evidence>
<keyword evidence="2 15" id="KW-0645">Protease</keyword>
<evidence type="ECO:0000259" key="19">
    <source>
        <dbReference type="PROSITE" id="PS51864"/>
    </source>
</evidence>
<feature type="domain" description="Peptidase M12A" evidence="19">
    <location>
        <begin position="107"/>
        <end position="307"/>
    </location>
</feature>
<dbReference type="PROSITE" id="PS00010">
    <property type="entry name" value="ASX_HYDROXYL"/>
    <property type="match status" value="1"/>
</dbReference>
<dbReference type="InterPro" id="IPR006026">
    <property type="entry name" value="Peptidase_Metallo"/>
</dbReference>
<dbReference type="FunFam" id="2.10.25.10:FF:000240">
    <property type="entry name" value="Vitamin K-dependent protein S"/>
    <property type="match status" value="2"/>
</dbReference>
<evidence type="ECO:0000256" key="1">
    <source>
        <dbReference type="ARBA" id="ARBA00022536"/>
    </source>
</evidence>
<dbReference type="SUPFAM" id="SSF49854">
    <property type="entry name" value="Spermadhesin, CUB domain"/>
    <property type="match status" value="4"/>
</dbReference>
<dbReference type="SMART" id="SM00179">
    <property type="entry name" value="EGF_CA"/>
    <property type="match status" value="2"/>
</dbReference>
<evidence type="ECO:0000313" key="20">
    <source>
        <dbReference type="EMBL" id="CBY09104.1"/>
    </source>
</evidence>
<evidence type="ECO:0000256" key="15">
    <source>
        <dbReference type="PROSITE-ProRule" id="PRU01211"/>
    </source>
</evidence>
<dbReference type="Gene3D" id="3.40.390.10">
    <property type="entry name" value="Collagenase (Catalytic Domain)"/>
    <property type="match status" value="1"/>
</dbReference>
<dbReference type="MEROPS" id="M12.005"/>
<dbReference type="CDD" id="cd00054">
    <property type="entry name" value="EGF_CA"/>
    <property type="match status" value="2"/>
</dbReference>
<keyword evidence="9" id="KW-0865">Zymogen</keyword>
<dbReference type="EC" id="3.4.24.-" evidence="16"/>
<evidence type="ECO:0000256" key="2">
    <source>
        <dbReference type="ARBA" id="ARBA00022670"/>
    </source>
</evidence>
<evidence type="ECO:0000259" key="18">
    <source>
        <dbReference type="PROSITE" id="PS50026"/>
    </source>
</evidence>
<dbReference type="InterPro" id="IPR035914">
    <property type="entry name" value="Sperma_CUB_dom_sf"/>
</dbReference>
<keyword evidence="3 13" id="KW-0479">Metal-binding</keyword>
<dbReference type="PRINTS" id="PR00480">
    <property type="entry name" value="ASTACIN"/>
</dbReference>
<dbReference type="Pfam" id="PF01400">
    <property type="entry name" value="Astacin"/>
    <property type="match status" value="1"/>
</dbReference>
<feature type="binding site" evidence="13 15">
    <location>
        <position position="212"/>
    </location>
    <ligand>
        <name>Zn(2+)</name>
        <dbReference type="ChEBI" id="CHEBI:29105"/>
        <note>catalytic</note>
    </ligand>
</feature>
<evidence type="ECO:0000256" key="13">
    <source>
        <dbReference type="PIRSR" id="PIRSR001199-2"/>
    </source>
</evidence>
<dbReference type="PANTHER" id="PTHR24251">
    <property type="entry name" value="OVOCHYMASE-RELATED"/>
    <property type="match status" value="1"/>
</dbReference>
<dbReference type="Pfam" id="PF00431">
    <property type="entry name" value="CUB"/>
    <property type="match status" value="4"/>
</dbReference>
<evidence type="ECO:0000256" key="14">
    <source>
        <dbReference type="PROSITE-ProRule" id="PRU00076"/>
    </source>
</evidence>
<feature type="binding site" evidence="13 15">
    <location>
        <position position="202"/>
    </location>
    <ligand>
        <name>Zn(2+)</name>
        <dbReference type="ChEBI" id="CHEBI:29105"/>
        <note>catalytic</note>
    </ligand>
</feature>
<dbReference type="Gene3D" id="2.60.120.290">
    <property type="entry name" value="Spermadhesin, CUB domain"/>
    <property type="match status" value="4"/>
</dbReference>
<dbReference type="FunFam" id="2.60.120.290:FF:000013">
    <property type="entry name" value="Membrane frizzled-related protein"/>
    <property type="match status" value="2"/>
</dbReference>
<dbReference type="CDD" id="cd00041">
    <property type="entry name" value="CUB"/>
    <property type="match status" value="4"/>
</dbReference>
<dbReference type="PROSITE" id="PS01187">
    <property type="entry name" value="EGF_CA"/>
    <property type="match status" value="1"/>
</dbReference>
<evidence type="ECO:0000256" key="12">
    <source>
        <dbReference type="PIRSR" id="PIRSR001199-1"/>
    </source>
</evidence>
<dbReference type="SMART" id="SM00042">
    <property type="entry name" value="CUB"/>
    <property type="match status" value="4"/>
</dbReference>
<feature type="active site" evidence="12 15">
    <location>
        <position position="203"/>
    </location>
</feature>
<feature type="chain" id="PRO_5005128091" description="Metalloendopeptidase" evidence="16">
    <location>
        <begin position="27"/>
        <end position="931"/>
    </location>
</feature>
<dbReference type="Proteomes" id="UP000001307">
    <property type="component" value="Unassembled WGS sequence"/>
</dbReference>
<evidence type="ECO:0000256" key="6">
    <source>
        <dbReference type="ARBA" id="ARBA00022801"/>
    </source>
</evidence>
<feature type="domain" description="EGF-like" evidence="18">
    <location>
        <begin position="690"/>
        <end position="730"/>
    </location>
</feature>
<evidence type="ECO:0000256" key="7">
    <source>
        <dbReference type="ARBA" id="ARBA00022833"/>
    </source>
</evidence>
<feature type="disulfide bond" evidence="15">
    <location>
        <begin position="172"/>
        <end position="194"/>
    </location>
</feature>
<evidence type="ECO:0000256" key="16">
    <source>
        <dbReference type="RuleBase" id="RU361183"/>
    </source>
</evidence>
<dbReference type="GO" id="GO:0005509">
    <property type="term" value="F:calcium ion binding"/>
    <property type="evidence" value="ECO:0007669"/>
    <property type="project" value="InterPro"/>
</dbReference>
<dbReference type="Pfam" id="PF14670">
    <property type="entry name" value="FXa_inhibition"/>
    <property type="match status" value="2"/>
</dbReference>
<sequence length="931" mass="105876">MLLRGPAFFSKTINFLLFWNLSISQALEEDKFDEKIDGVADPCTDASLFWGDQALTADDVRRIFGREPDEVLGDLGQAAAHKRARNETAGKAELMKNIEQRDRRKKRAVTSLPERKWPHAVIPYEISSNFTSKQRSIFYQAMRHWELHTCVTFIEHTGRPENPHIIFTQRPCGCCSFVGRRGLGAQAISIGKNCDKFGIVVHELGHVVGFWHEHTRPDRDDYIKVVYENIQENQDYNFQKMPPNEIDSFKDFDSIMHYSRNTFAKGAFMDTLRPISQPGISIKPTIGQRIKLSAGDKIQARKLYRCPSCGQTLQTPTGNFSSPGYPSVVKYDKQLHCEWRISTTPGETLEVNISDLGFASDANCHYDFLEIYDGPTMSDRMIGKYCRDNMPKRNFFTTTTHRMFVKYRKVSRQSDSIGFRMEYKAICGGTITLKDGSTHEIVSPNNPDKYPPNSNCAWEVHAPPGYKIGLELNEFEVEHHESCTYDYLEVRDGATKSSPLIKKWCGFKAPDPIKSSGEKLFIEFKSSRTIMSTKCLLNNGGCHQLCINRIGGFECQCQPGYHLKDDGVSCDPSCGGILQSPTGEITSPGYPKEYPPDKECLWMIVAPPDYKIILTFNHLDIEGTEEGCEYDYLELRSGLLETSPLLGGKICSVRTDNMPSVSSTRNHMRVFFRSDASVGKTGFNVTYQRDIDECQTNNGGCSHLCVNEPGSFHCACRKGFTLYTDKRNCKEEPQCESTFDVTETQDKFYSPEMLQNYFNLTWSLNVHFFSDNSIQKKGFKAVYSSECGGNFTVTDSERTIYSHASIGEKDYPTDADCTWILKTPRREDLPGIATKVRLTYQMFEIEKEPTCKYDYLEVNSVSLVRRALSIIYFDKNRSKSAAMKVNRQTGPPQNPIQKFSHFQVVLDKRSGTIRFIEIFSDAAISIRWNNN</sequence>
<protein>
    <recommendedName>
        <fullName evidence="16">Metalloendopeptidase</fullName>
        <ecNumber evidence="16">3.4.24.-</ecNumber>
    </recommendedName>
</protein>
<evidence type="ECO:0000256" key="5">
    <source>
        <dbReference type="ARBA" id="ARBA00022737"/>
    </source>
</evidence>
<dbReference type="InterPro" id="IPR001881">
    <property type="entry name" value="EGF-like_Ca-bd_dom"/>
</dbReference>
<proteinExistence type="predicted"/>
<keyword evidence="4 16" id="KW-0732">Signal</keyword>
<evidence type="ECO:0000259" key="17">
    <source>
        <dbReference type="PROSITE" id="PS01180"/>
    </source>
</evidence>
<evidence type="ECO:0000256" key="10">
    <source>
        <dbReference type="ARBA" id="ARBA00023157"/>
    </source>
</evidence>
<keyword evidence="21" id="KW-1185">Reference proteome</keyword>
<dbReference type="FunFam" id="2.60.120.290:FF:000005">
    <property type="entry name" value="Procollagen C-endopeptidase enhancer 1"/>
    <property type="match status" value="1"/>
</dbReference>
<reference evidence="20" key="1">
    <citation type="journal article" date="2010" name="Science">
        <title>Plasticity of animal genome architecture unmasked by rapid evolution of a pelagic tunicate.</title>
        <authorList>
            <person name="Denoeud F."/>
            <person name="Henriet S."/>
            <person name="Mungpakdee S."/>
            <person name="Aury J.M."/>
            <person name="Da Silva C."/>
            <person name="Brinkmann H."/>
            <person name="Mikhaleva J."/>
            <person name="Olsen L.C."/>
            <person name="Jubin C."/>
            <person name="Canestro C."/>
            <person name="Bouquet J.M."/>
            <person name="Danks G."/>
            <person name="Poulain J."/>
            <person name="Campsteijn C."/>
            <person name="Adamski M."/>
            <person name="Cross I."/>
            <person name="Yadetie F."/>
            <person name="Muffato M."/>
            <person name="Louis A."/>
            <person name="Butcher S."/>
            <person name="Tsagkogeorga G."/>
            <person name="Konrad A."/>
            <person name="Singh S."/>
            <person name="Jensen M.F."/>
            <person name="Cong E.H."/>
            <person name="Eikeseth-Otteraa H."/>
            <person name="Noel B."/>
            <person name="Anthouard V."/>
            <person name="Porcel B.M."/>
            <person name="Kachouri-Lafond R."/>
            <person name="Nishino A."/>
            <person name="Ugolini M."/>
            <person name="Chourrout P."/>
            <person name="Nishida H."/>
            <person name="Aasland R."/>
            <person name="Huzurbazar S."/>
            <person name="Westhof E."/>
            <person name="Delsuc F."/>
            <person name="Lehrach H."/>
            <person name="Reinhardt R."/>
            <person name="Weissenbach J."/>
            <person name="Roy S.W."/>
            <person name="Artiguenave F."/>
            <person name="Postlethwait J.H."/>
            <person name="Manak J.R."/>
            <person name="Thompson E.M."/>
            <person name="Jaillon O."/>
            <person name="Du Pasquier L."/>
            <person name="Boudinot P."/>
            <person name="Liberles D.A."/>
            <person name="Volff J.N."/>
            <person name="Philippe H."/>
            <person name="Lenhard B."/>
            <person name="Roest Crollius H."/>
            <person name="Wincker P."/>
            <person name="Chourrout D."/>
        </authorList>
    </citation>
    <scope>NUCLEOTIDE SEQUENCE [LARGE SCALE GENOMIC DNA]</scope>
</reference>
<evidence type="ECO:0000313" key="21">
    <source>
        <dbReference type="Proteomes" id="UP000001307"/>
    </source>
</evidence>
<dbReference type="InterPro" id="IPR000152">
    <property type="entry name" value="EGF-type_Asp/Asn_hydroxyl_site"/>
</dbReference>
<dbReference type="PROSITE" id="PS50026">
    <property type="entry name" value="EGF_3"/>
    <property type="match status" value="1"/>
</dbReference>
<evidence type="ECO:0000256" key="9">
    <source>
        <dbReference type="ARBA" id="ARBA00023145"/>
    </source>
</evidence>
<dbReference type="InterPro" id="IPR000742">
    <property type="entry name" value="EGF"/>
</dbReference>
<dbReference type="EMBL" id="FN653034">
    <property type="protein sequence ID" value="CBY09104.1"/>
    <property type="molecule type" value="Genomic_DNA"/>
</dbReference>
<feature type="domain" description="CUB" evidence="17">
    <location>
        <begin position="427"/>
        <end position="560"/>
    </location>
</feature>
<dbReference type="AlphaFoldDB" id="E4XBX9"/>
<comment type="caution">
    <text evidence="14">Lacks conserved residue(s) required for the propagation of feature annotation.</text>
</comment>
<feature type="binding site" evidence="13 15">
    <location>
        <position position="206"/>
    </location>
    <ligand>
        <name>Zn(2+)</name>
        <dbReference type="ChEBI" id="CHEBI:29105"/>
        <note>catalytic</note>
    </ligand>
</feature>
<organism evidence="20">
    <name type="scientific">Oikopleura dioica</name>
    <name type="common">Tunicate</name>
    <dbReference type="NCBI Taxonomy" id="34765"/>
    <lineage>
        <taxon>Eukaryota</taxon>
        <taxon>Metazoa</taxon>
        <taxon>Chordata</taxon>
        <taxon>Tunicata</taxon>
        <taxon>Appendicularia</taxon>
        <taxon>Copelata</taxon>
        <taxon>Oikopleuridae</taxon>
        <taxon>Oikopleura</taxon>
    </lineage>
</organism>
<dbReference type="GO" id="GO:0004222">
    <property type="term" value="F:metalloendopeptidase activity"/>
    <property type="evidence" value="ECO:0007669"/>
    <property type="project" value="UniProtKB-UniRule"/>
</dbReference>
<accession>E4XBX9</accession>
<comment type="cofactor">
    <cofactor evidence="15 16">
        <name>Zn(2+)</name>
        <dbReference type="ChEBI" id="CHEBI:29105"/>
    </cofactor>
    <text evidence="15 16">Binds 1 zinc ion per subunit.</text>
</comment>
<dbReference type="InterPro" id="IPR018097">
    <property type="entry name" value="EGF_Ca-bd_CS"/>
</dbReference>
<dbReference type="SMART" id="SM00235">
    <property type="entry name" value="ZnMc"/>
    <property type="match status" value="1"/>
</dbReference>
<dbReference type="SUPFAM" id="SSF57196">
    <property type="entry name" value="EGF/Laminin"/>
    <property type="match status" value="2"/>
</dbReference>
<dbReference type="InterPro" id="IPR001506">
    <property type="entry name" value="Peptidase_M12A"/>
</dbReference>
<dbReference type="GO" id="GO:0006508">
    <property type="term" value="P:proteolysis"/>
    <property type="evidence" value="ECO:0007669"/>
    <property type="project" value="UniProtKB-KW"/>
</dbReference>
<dbReference type="FunCoup" id="E4XBX9">
    <property type="interactions" value="1"/>
</dbReference>
<dbReference type="GO" id="GO:0008270">
    <property type="term" value="F:zinc ion binding"/>
    <property type="evidence" value="ECO:0007669"/>
    <property type="project" value="UniProtKB-UniRule"/>
</dbReference>
<dbReference type="PANTHER" id="PTHR24251:SF37">
    <property type="entry name" value="CUB DOMAIN-CONTAINING PROTEIN"/>
    <property type="match status" value="1"/>
</dbReference>
<dbReference type="SMART" id="SM00181">
    <property type="entry name" value="EGF"/>
    <property type="match status" value="2"/>
</dbReference>
<feature type="domain" description="CUB" evidence="17">
    <location>
        <begin position="574"/>
        <end position="690"/>
    </location>
</feature>
<keyword evidence="11" id="KW-0325">Glycoprotein</keyword>
<dbReference type="OrthoDB" id="431034at2759"/>
<evidence type="ECO:0000256" key="4">
    <source>
        <dbReference type="ARBA" id="ARBA00022729"/>
    </source>
</evidence>
<gene>
    <name evidence="20" type="ORF">GSOID_T00006636001</name>
</gene>
<dbReference type="PROSITE" id="PS01180">
    <property type="entry name" value="CUB"/>
    <property type="match status" value="4"/>
</dbReference>
<keyword evidence="8 15" id="KW-0482">Metalloprotease</keyword>
<keyword evidence="7 13" id="KW-0862">Zinc</keyword>
<feature type="signal peptide" evidence="16">
    <location>
        <begin position="1"/>
        <end position="26"/>
    </location>
</feature>
<keyword evidence="1 14" id="KW-0245">EGF-like domain</keyword>
<keyword evidence="6 15" id="KW-0378">Hydrolase</keyword>
<dbReference type="InterPro" id="IPR015446">
    <property type="entry name" value="BMP_1/tolloid-like"/>
</dbReference>
<evidence type="ECO:0000256" key="8">
    <source>
        <dbReference type="ARBA" id="ARBA00023049"/>
    </source>
</evidence>
<dbReference type="PROSITE" id="PS01186">
    <property type="entry name" value="EGF_2"/>
    <property type="match status" value="1"/>
</dbReference>
<dbReference type="Gene3D" id="2.10.25.10">
    <property type="entry name" value="Laminin"/>
    <property type="match status" value="2"/>
</dbReference>
<dbReference type="SUPFAM" id="SSF55486">
    <property type="entry name" value="Metalloproteases ('zincins'), catalytic domain"/>
    <property type="match status" value="1"/>
</dbReference>
<dbReference type="InterPro" id="IPR000859">
    <property type="entry name" value="CUB_dom"/>
</dbReference>
<dbReference type="FunFam" id="3.40.390.10:FF:000004">
    <property type="entry name" value="Metalloendopeptidase"/>
    <property type="match status" value="1"/>
</dbReference>
<keyword evidence="10 15" id="KW-1015">Disulfide bond</keyword>
<keyword evidence="5" id="KW-0677">Repeat</keyword>